<evidence type="ECO:0000313" key="2">
    <source>
        <dbReference type="Proteomes" id="UP000189310"/>
    </source>
</evidence>
<gene>
    <name evidence="1" type="ORF">BVL52_20815</name>
</gene>
<keyword evidence="2" id="KW-1185">Reference proteome</keyword>
<name>A0ABX3IS32_9PSED</name>
<dbReference type="Proteomes" id="UP000189310">
    <property type="component" value="Unassembled WGS sequence"/>
</dbReference>
<protein>
    <submittedName>
        <fullName evidence="1">Uncharacterized protein</fullName>
    </submittedName>
</protein>
<sequence>MFGSLLGKAKALTEVVAERVVTAKDAVTETVGDGASSAVQYIESHWGTIEKVVVDGLLTVAHDRLKDDEVYLMAVDKAFELLPTPVRLLLPRSAFHKHSLTHRDTVIKHLASKQAERQAISQAMEINGPVHRAEQTA</sequence>
<organism evidence="1 2">
    <name type="scientific">Pseudomonas oryzihabitans</name>
    <dbReference type="NCBI Taxonomy" id="47885"/>
    <lineage>
        <taxon>Bacteria</taxon>
        <taxon>Pseudomonadati</taxon>
        <taxon>Pseudomonadota</taxon>
        <taxon>Gammaproteobacteria</taxon>
        <taxon>Pseudomonadales</taxon>
        <taxon>Pseudomonadaceae</taxon>
        <taxon>Pseudomonas</taxon>
    </lineage>
</organism>
<evidence type="ECO:0000313" key="1">
    <source>
        <dbReference type="EMBL" id="ONN70679.1"/>
    </source>
</evidence>
<accession>A0ABX3IS32</accession>
<comment type="caution">
    <text evidence="1">The sequence shown here is derived from an EMBL/GenBank/DDBJ whole genome shotgun (WGS) entry which is preliminary data.</text>
</comment>
<dbReference type="EMBL" id="MTLN01000008">
    <property type="protein sequence ID" value="ONN70679.1"/>
    <property type="molecule type" value="Genomic_DNA"/>
</dbReference>
<dbReference type="RefSeq" id="WP_077172957.1">
    <property type="nucleotide sequence ID" value="NZ_MTLN01000008.1"/>
</dbReference>
<proteinExistence type="predicted"/>
<reference evidence="1 2" key="1">
    <citation type="submission" date="2017-01" db="EMBL/GenBank/DDBJ databases">
        <title>Pseudomonas psychrotolerans genome sequencing and assembly.</title>
        <authorList>
            <person name="Vyas B."/>
            <person name="Mayilraj S."/>
        </authorList>
    </citation>
    <scope>NUCLEOTIDE SEQUENCE [LARGE SCALE GENOMIC DNA]</scope>
    <source>
        <strain evidence="1 2">SDS18</strain>
    </source>
</reference>